<dbReference type="Pfam" id="PF13715">
    <property type="entry name" value="CarbopepD_reg_2"/>
    <property type="match status" value="1"/>
</dbReference>
<gene>
    <name evidence="6" type="ORF">HPE63_06125</name>
</gene>
<protein>
    <submittedName>
        <fullName evidence="6">TonB-dependent receptor</fullName>
    </submittedName>
</protein>
<comment type="caution">
    <text evidence="6">The sequence shown here is derived from an EMBL/GenBank/DDBJ whole genome shotgun (WGS) entry which is preliminary data.</text>
</comment>
<accession>A0ABR7V9B1</accession>
<evidence type="ECO:0000313" key="6">
    <source>
        <dbReference type="EMBL" id="MBD0850241.1"/>
    </source>
</evidence>
<dbReference type="Pfam" id="PF14905">
    <property type="entry name" value="OMP_b-brl_3"/>
    <property type="match status" value="1"/>
</dbReference>
<evidence type="ECO:0000256" key="3">
    <source>
        <dbReference type="ARBA" id="ARBA00023237"/>
    </source>
</evidence>
<dbReference type="SUPFAM" id="SSF56935">
    <property type="entry name" value="Porins"/>
    <property type="match status" value="1"/>
</dbReference>
<keyword evidence="4" id="KW-0732">Signal</keyword>
<evidence type="ECO:0000256" key="1">
    <source>
        <dbReference type="ARBA" id="ARBA00004442"/>
    </source>
</evidence>
<keyword evidence="2" id="KW-0472">Membrane</keyword>
<keyword evidence="3" id="KW-0998">Cell outer membrane</keyword>
<dbReference type="Gene3D" id="2.60.40.1120">
    <property type="entry name" value="Carboxypeptidase-like, regulatory domain"/>
    <property type="match status" value="1"/>
</dbReference>
<dbReference type="InterPro" id="IPR008969">
    <property type="entry name" value="CarboxyPept-like_regulatory"/>
</dbReference>
<dbReference type="EMBL" id="JABTCG010000002">
    <property type="protein sequence ID" value="MBD0850241.1"/>
    <property type="molecule type" value="Genomic_DNA"/>
</dbReference>
<feature type="domain" description="Outer membrane protein beta-barrel" evidence="5">
    <location>
        <begin position="376"/>
        <end position="776"/>
    </location>
</feature>
<evidence type="ECO:0000313" key="7">
    <source>
        <dbReference type="Proteomes" id="UP000598350"/>
    </source>
</evidence>
<dbReference type="PANTHER" id="PTHR40980:SF4">
    <property type="entry name" value="TONB-DEPENDENT RECEPTOR-LIKE BETA-BARREL DOMAIN-CONTAINING PROTEIN"/>
    <property type="match status" value="1"/>
</dbReference>
<sequence length="802" mass="91626">MKYLYFLWFVSFVCSIPLNAQSFAVSGAVKDGDNQSIPFATVFLLQVADSTQVKGVSADEDGRFVMRNVQPNIYLIKASYIGKSSKLIGIDVSKDVAMGTLIIAEQVQNLKEVVVTSTKPKIERKADRLIFNVENTVVSQGSSWDVLKRTPGVIAIGEELQVRNQSATIYINDRKVQLSSQEVHDLLENYPAGHIKLIEVIGNPPAKYDAEGGAVLNIVTNKNISLGYKGNINSTYTQGVFPKYTLGTSHFYKTKKLNLLASYTYGPRKDYKNIESEANFINDTGIFSRWQTDFDKTSKAKAHTAQFNLDYTLDERNKLDFTTTALVSPNKDFDYVQFTEMRNTQRLLDSTFITQSDLFEDKNNFSADFTYTYDFKAGGNLRLNGHYTNFDFHSTQNARSDYSDDNGQFIRTYGFFTDADQDIEIYTTQLDISTTLGSLDFETGLKGSFIESKSGIEYFNTTSGSVFIANLSDDYIYDEKVYAGYVSLSKDWNKVSLKTGLRAEQTQSSGFSTSLSEINDLNYFELFPTLHLLFKPHTDHSLSFDYSRKLARPRYEDLNPFRYYINENNFSEGNPNLLPNFSHNFNLNYTLQDEFFFDFYYRDNGNFISTLAFQDNFNQVLRDITQNVLGSTSYGFDFNYGKSVTDWWYLYSYISIFHEDETFVALESDNQEVTNTVNGGYLDLTNYLTLSKDGTFKGEVGLTYLSGFLEGSYKQEETTNLTLGLRKTLWNNRALISLQVNDLLNKANNRISSKYLNQDNAYFAREETQYVRLGLTVNFGNFRLEDNQREIDKIERERLNAN</sequence>
<name>A0ABR7V9B1_9FLAO</name>
<reference evidence="6 7" key="1">
    <citation type="submission" date="2020-05" db="EMBL/GenBank/DDBJ databases">
        <title>The draft genome sequence of Maribacter arenosus CAU 1321.</title>
        <authorList>
            <person name="Mu L."/>
        </authorList>
    </citation>
    <scope>NUCLEOTIDE SEQUENCE [LARGE SCALE GENOMIC DNA]</scope>
    <source>
        <strain evidence="6 7">CAU 1321</strain>
    </source>
</reference>
<evidence type="ECO:0000256" key="2">
    <source>
        <dbReference type="ARBA" id="ARBA00023136"/>
    </source>
</evidence>
<organism evidence="6 7">
    <name type="scientific">Maribacter arenosus</name>
    <dbReference type="NCBI Taxonomy" id="1854708"/>
    <lineage>
        <taxon>Bacteria</taxon>
        <taxon>Pseudomonadati</taxon>
        <taxon>Bacteroidota</taxon>
        <taxon>Flavobacteriia</taxon>
        <taxon>Flavobacteriales</taxon>
        <taxon>Flavobacteriaceae</taxon>
        <taxon>Maribacter</taxon>
    </lineage>
</organism>
<keyword evidence="7" id="KW-1185">Reference proteome</keyword>
<proteinExistence type="predicted"/>
<dbReference type="SUPFAM" id="SSF49464">
    <property type="entry name" value="Carboxypeptidase regulatory domain-like"/>
    <property type="match status" value="1"/>
</dbReference>
<comment type="subcellular location">
    <subcellularLocation>
        <location evidence="1">Cell outer membrane</location>
    </subcellularLocation>
</comment>
<dbReference type="Proteomes" id="UP000598350">
    <property type="component" value="Unassembled WGS sequence"/>
</dbReference>
<evidence type="ECO:0000256" key="4">
    <source>
        <dbReference type="SAM" id="SignalP"/>
    </source>
</evidence>
<dbReference type="InterPro" id="IPR041700">
    <property type="entry name" value="OMP_b-brl_3"/>
</dbReference>
<feature type="signal peptide" evidence="4">
    <location>
        <begin position="1"/>
        <end position="20"/>
    </location>
</feature>
<dbReference type="InterPro" id="IPR036942">
    <property type="entry name" value="Beta-barrel_TonB_sf"/>
</dbReference>
<dbReference type="RefSeq" id="WP_188313378.1">
    <property type="nucleotide sequence ID" value="NZ_JABTCG010000002.1"/>
</dbReference>
<dbReference type="PANTHER" id="PTHR40980">
    <property type="entry name" value="PLUG DOMAIN-CONTAINING PROTEIN"/>
    <property type="match status" value="1"/>
</dbReference>
<keyword evidence="6" id="KW-0675">Receptor</keyword>
<dbReference type="Gene3D" id="2.40.170.20">
    <property type="entry name" value="TonB-dependent receptor, beta-barrel domain"/>
    <property type="match status" value="1"/>
</dbReference>
<feature type="chain" id="PRO_5046186743" evidence="4">
    <location>
        <begin position="21"/>
        <end position="802"/>
    </location>
</feature>
<evidence type="ECO:0000259" key="5">
    <source>
        <dbReference type="Pfam" id="PF14905"/>
    </source>
</evidence>